<sequence>MSELESIEASLRKAGFKLTPQRRATVELLLKYQTQHLTAEEIYALLKQNHPNVGLATVYRTLDMLTDVQVVNKIIFEDGMVRFDLKTQDHGHFHHHLICNICGRVQEIHEDLLVDIEKEIKQKYRFEVADHRLTFLGICDRCRQKRIDKN</sequence>
<gene>
    <name evidence="7" type="ORF">SAMN05216431_10680</name>
</gene>
<dbReference type="PANTHER" id="PTHR33202:SF7">
    <property type="entry name" value="FERRIC UPTAKE REGULATION PROTEIN"/>
    <property type="match status" value="1"/>
</dbReference>
<dbReference type="InterPro" id="IPR043135">
    <property type="entry name" value="Fur_C"/>
</dbReference>
<dbReference type="InterPro" id="IPR036388">
    <property type="entry name" value="WH-like_DNA-bd_sf"/>
</dbReference>
<dbReference type="SUPFAM" id="SSF46785">
    <property type="entry name" value="Winged helix' DNA-binding domain"/>
    <property type="match status" value="1"/>
</dbReference>
<evidence type="ECO:0000256" key="3">
    <source>
        <dbReference type="ARBA" id="ARBA00022833"/>
    </source>
</evidence>
<evidence type="ECO:0000256" key="4">
    <source>
        <dbReference type="ARBA" id="ARBA00023015"/>
    </source>
</evidence>
<accession>A0ABY1ABK6</accession>
<evidence type="ECO:0000256" key="2">
    <source>
        <dbReference type="ARBA" id="ARBA00022491"/>
    </source>
</evidence>
<keyword evidence="5" id="KW-0238">DNA-binding</keyword>
<protein>
    <submittedName>
        <fullName evidence="7">Fur family transcriptional regulator, ferric uptake regulator</fullName>
    </submittedName>
</protein>
<dbReference type="PANTHER" id="PTHR33202">
    <property type="entry name" value="ZINC UPTAKE REGULATION PROTEIN"/>
    <property type="match status" value="1"/>
</dbReference>
<dbReference type="Pfam" id="PF01475">
    <property type="entry name" value="FUR"/>
    <property type="match status" value="1"/>
</dbReference>
<keyword evidence="3" id="KW-0862">Zinc</keyword>
<keyword evidence="4" id="KW-0805">Transcription regulation</keyword>
<dbReference type="EMBL" id="FOCC01000006">
    <property type="protein sequence ID" value="SEM66420.1"/>
    <property type="molecule type" value="Genomic_DNA"/>
</dbReference>
<evidence type="ECO:0000313" key="8">
    <source>
        <dbReference type="Proteomes" id="UP000182089"/>
    </source>
</evidence>
<dbReference type="InterPro" id="IPR036390">
    <property type="entry name" value="WH_DNA-bd_sf"/>
</dbReference>
<evidence type="ECO:0000256" key="5">
    <source>
        <dbReference type="ARBA" id="ARBA00023125"/>
    </source>
</evidence>
<dbReference type="Gene3D" id="3.30.1490.190">
    <property type="match status" value="1"/>
</dbReference>
<dbReference type="CDD" id="cd07153">
    <property type="entry name" value="Fur_like"/>
    <property type="match status" value="1"/>
</dbReference>
<comment type="similarity">
    <text evidence="1">Belongs to the Fur family.</text>
</comment>
<dbReference type="Gene3D" id="1.10.10.10">
    <property type="entry name" value="Winged helix-like DNA-binding domain superfamily/Winged helix DNA-binding domain"/>
    <property type="match status" value="1"/>
</dbReference>
<keyword evidence="2" id="KW-0678">Repressor</keyword>
<name>A0ABY1ABK6_9LACO</name>
<organism evidence="7 8">
    <name type="scientific">Ligilactobacillus ruminis</name>
    <dbReference type="NCBI Taxonomy" id="1623"/>
    <lineage>
        <taxon>Bacteria</taxon>
        <taxon>Bacillati</taxon>
        <taxon>Bacillota</taxon>
        <taxon>Bacilli</taxon>
        <taxon>Lactobacillales</taxon>
        <taxon>Lactobacillaceae</taxon>
        <taxon>Ligilactobacillus</taxon>
    </lineage>
</organism>
<dbReference type="Proteomes" id="UP000182089">
    <property type="component" value="Unassembled WGS sequence"/>
</dbReference>
<dbReference type="InterPro" id="IPR002481">
    <property type="entry name" value="FUR"/>
</dbReference>
<proteinExistence type="inferred from homology"/>
<keyword evidence="6" id="KW-0804">Transcription</keyword>
<comment type="caution">
    <text evidence="7">The sequence shown here is derived from an EMBL/GenBank/DDBJ whole genome shotgun (WGS) entry which is preliminary data.</text>
</comment>
<evidence type="ECO:0000313" key="7">
    <source>
        <dbReference type="EMBL" id="SEM66420.1"/>
    </source>
</evidence>
<reference evidence="7 8" key="1">
    <citation type="submission" date="2016-10" db="EMBL/GenBank/DDBJ databases">
        <authorList>
            <person name="Varghese N."/>
            <person name="Submissions S."/>
        </authorList>
    </citation>
    <scope>NUCLEOTIDE SEQUENCE [LARGE SCALE GENOMIC DNA]</scope>
    <source>
        <strain evidence="7 8">WC1T17</strain>
    </source>
</reference>
<evidence type="ECO:0000256" key="6">
    <source>
        <dbReference type="ARBA" id="ARBA00023163"/>
    </source>
</evidence>
<evidence type="ECO:0000256" key="1">
    <source>
        <dbReference type="ARBA" id="ARBA00007957"/>
    </source>
</evidence>